<evidence type="ECO:0000256" key="3">
    <source>
        <dbReference type="ARBA" id="ARBA00023125"/>
    </source>
</evidence>
<dbReference type="RefSeq" id="XP_041557460.1">
    <property type="nucleotide sequence ID" value="XM_041704923.1"/>
</dbReference>
<dbReference type="PROSITE" id="PS00463">
    <property type="entry name" value="ZN2_CY6_FUNGAL_1"/>
    <property type="match status" value="1"/>
</dbReference>
<dbReference type="SMART" id="SM00906">
    <property type="entry name" value="Fungal_trans"/>
    <property type="match status" value="1"/>
</dbReference>
<dbReference type="PROSITE" id="PS50048">
    <property type="entry name" value="ZN2_CY6_FUNGAL_2"/>
    <property type="match status" value="1"/>
</dbReference>
<dbReference type="PANTHER" id="PTHR46910:SF33">
    <property type="entry name" value="ZN(II)2CYS6 TRANSCRIPTION FACTOR (EUROFUNG)"/>
    <property type="match status" value="1"/>
</dbReference>
<dbReference type="PANTHER" id="PTHR46910">
    <property type="entry name" value="TRANSCRIPTION FACTOR PDR1"/>
    <property type="match status" value="1"/>
</dbReference>
<dbReference type="Gene3D" id="4.10.240.10">
    <property type="entry name" value="Zn(2)-C6 fungal-type DNA-binding domain"/>
    <property type="match status" value="1"/>
</dbReference>
<dbReference type="SUPFAM" id="SSF57701">
    <property type="entry name" value="Zn2/Cys6 DNA-binding domain"/>
    <property type="match status" value="1"/>
</dbReference>
<organism evidence="8 9">
    <name type="scientific">Aspergillus puulaauensis</name>
    <dbReference type="NCBI Taxonomy" id="1220207"/>
    <lineage>
        <taxon>Eukaryota</taxon>
        <taxon>Fungi</taxon>
        <taxon>Dikarya</taxon>
        <taxon>Ascomycota</taxon>
        <taxon>Pezizomycotina</taxon>
        <taxon>Eurotiomycetes</taxon>
        <taxon>Eurotiomycetidae</taxon>
        <taxon>Eurotiales</taxon>
        <taxon>Aspergillaceae</taxon>
        <taxon>Aspergillus</taxon>
    </lineage>
</organism>
<dbReference type="GO" id="GO:0008270">
    <property type="term" value="F:zinc ion binding"/>
    <property type="evidence" value="ECO:0007669"/>
    <property type="project" value="InterPro"/>
</dbReference>
<dbReference type="InterPro" id="IPR050987">
    <property type="entry name" value="AtrR-like"/>
</dbReference>
<dbReference type="Pfam" id="PF00172">
    <property type="entry name" value="Zn_clus"/>
    <property type="match status" value="1"/>
</dbReference>
<sequence length="671" mass="74465">MLGSFSSAPLPKRKRLSYACNYCRAKKTRCDEQFPSCQNCQLAGVPCVTVDKRRPNAPVQHRRKDLPITGRSLDIETTGLTALASPETTGVSCSSSQITPATVATLSRSASPVARGPNEWSNWDTRHLPVIPTRPGSSVVQIATQWLDLALSRLRVPRSNHVRASLSPCLASPNPPCDYAVAAVEPALPPLDELHTFAELFLKVYHVVYPFLDRQRMLLLLNEVPDIRHSGGRIRRDGKASTLLLLYLIPILGTMASPTVSEQRLDTYLGYCHSLVGHLILQPSIQSVQALLLFSMTLRLRDQLSQAWDVLALAISMSKTLRLADLTANLQSTHGSKSSSDKDSLRTWWALYVFEKFLAFDSGQNCSLDDPILSSVGRQTRTETLEHGSALDLQDYEHYLTSLANVLREMQHRSWHTWRTQSLDTTSEANARASKIRAAGAIDTLLWKWRASLPPEYQVGTPGSTDVQLTPQWAFLSFYYHLAIVVLYRNTLLLDWNEVKGEVDRYGSGEPWHVRLRNGPQICLEAARDMVSLQVTVSEAGQPSFLALGTSPLAAVYVFVIQIRRQPGSILTRTHSELMKAAMAVSQQRHSFNGAGSALHGSLEALEQYVAQLIGEAASRSSVQVNPESVEVSHDSMPTRETLPDPLEPPSLTWGSFEMLTWDWNELVPQG</sequence>
<evidence type="ECO:0000313" key="9">
    <source>
        <dbReference type="Proteomes" id="UP000654913"/>
    </source>
</evidence>
<feature type="region of interest" description="Disordered" evidence="6">
    <location>
        <begin position="624"/>
        <end position="648"/>
    </location>
</feature>
<dbReference type="GO" id="GO:0006351">
    <property type="term" value="P:DNA-templated transcription"/>
    <property type="evidence" value="ECO:0007669"/>
    <property type="project" value="InterPro"/>
</dbReference>
<evidence type="ECO:0000259" key="7">
    <source>
        <dbReference type="PROSITE" id="PS50048"/>
    </source>
</evidence>
<keyword evidence="4" id="KW-0804">Transcription</keyword>
<reference evidence="8" key="2">
    <citation type="submission" date="2021-02" db="EMBL/GenBank/DDBJ databases">
        <title>Aspergillus puulaauensis MK2 genome sequence.</title>
        <authorList>
            <person name="Futagami T."/>
            <person name="Mori K."/>
            <person name="Kadooka C."/>
            <person name="Tanaka T."/>
        </authorList>
    </citation>
    <scope>NUCLEOTIDE SEQUENCE</scope>
    <source>
        <strain evidence="8">MK2</strain>
    </source>
</reference>
<dbReference type="OrthoDB" id="3037908at2759"/>
<dbReference type="SMART" id="SM00066">
    <property type="entry name" value="GAL4"/>
    <property type="match status" value="1"/>
</dbReference>
<evidence type="ECO:0000256" key="2">
    <source>
        <dbReference type="ARBA" id="ARBA00023015"/>
    </source>
</evidence>
<keyword evidence="3" id="KW-0238">DNA-binding</keyword>
<dbReference type="InterPro" id="IPR036864">
    <property type="entry name" value="Zn2-C6_fun-type_DNA-bd_sf"/>
</dbReference>
<evidence type="ECO:0000256" key="1">
    <source>
        <dbReference type="ARBA" id="ARBA00022723"/>
    </source>
</evidence>
<reference evidence="8" key="1">
    <citation type="submission" date="2021-01" db="EMBL/GenBank/DDBJ databases">
        <authorList>
            <consortium name="Aspergillus puulaauensis MK2 genome sequencing consortium"/>
            <person name="Kazuki M."/>
            <person name="Futagami T."/>
        </authorList>
    </citation>
    <scope>NUCLEOTIDE SEQUENCE</scope>
    <source>
        <strain evidence="8">MK2</strain>
    </source>
</reference>
<dbReference type="GO" id="GO:0000981">
    <property type="term" value="F:DNA-binding transcription factor activity, RNA polymerase II-specific"/>
    <property type="evidence" value="ECO:0007669"/>
    <property type="project" value="InterPro"/>
</dbReference>
<dbReference type="Pfam" id="PF04082">
    <property type="entry name" value="Fungal_trans"/>
    <property type="match status" value="1"/>
</dbReference>
<dbReference type="GeneID" id="64975271"/>
<evidence type="ECO:0000256" key="4">
    <source>
        <dbReference type="ARBA" id="ARBA00023163"/>
    </source>
</evidence>
<dbReference type="EMBL" id="AP024446">
    <property type="protein sequence ID" value="BCS25266.1"/>
    <property type="molecule type" value="Genomic_DNA"/>
</dbReference>
<dbReference type="AlphaFoldDB" id="A0A7R7XPD8"/>
<dbReference type="InterPro" id="IPR001138">
    <property type="entry name" value="Zn2Cys6_DnaBD"/>
</dbReference>
<proteinExistence type="predicted"/>
<name>A0A7R7XPD8_9EURO</name>
<keyword evidence="5" id="KW-0539">Nucleus</keyword>
<dbReference type="CDD" id="cd00067">
    <property type="entry name" value="GAL4"/>
    <property type="match status" value="1"/>
</dbReference>
<keyword evidence="9" id="KW-1185">Reference proteome</keyword>
<dbReference type="InterPro" id="IPR007219">
    <property type="entry name" value="XnlR_reg_dom"/>
</dbReference>
<dbReference type="Proteomes" id="UP000654913">
    <property type="component" value="Chromosome 4"/>
</dbReference>
<protein>
    <recommendedName>
        <fullName evidence="7">Zn(2)-C6 fungal-type domain-containing protein</fullName>
    </recommendedName>
</protein>
<dbReference type="KEGG" id="apuu:APUU_41710S"/>
<feature type="domain" description="Zn(2)-C6 fungal-type" evidence="7">
    <location>
        <begin position="19"/>
        <end position="49"/>
    </location>
</feature>
<gene>
    <name evidence="8" type="ORF">APUU_41710S</name>
</gene>
<dbReference type="CDD" id="cd12148">
    <property type="entry name" value="fungal_TF_MHR"/>
    <property type="match status" value="1"/>
</dbReference>
<keyword evidence="1" id="KW-0479">Metal-binding</keyword>
<evidence type="ECO:0000256" key="6">
    <source>
        <dbReference type="SAM" id="MobiDB-lite"/>
    </source>
</evidence>
<keyword evidence="2" id="KW-0805">Transcription regulation</keyword>
<accession>A0A7R7XPD8</accession>
<evidence type="ECO:0000256" key="5">
    <source>
        <dbReference type="ARBA" id="ARBA00023242"/>
    </source>
</evidence>
<evidence type="ECO:0000313" key="8">
    <source>
        <dbReference type="EMBL" id="BCS25266.1"/>
    </source>
</evidence>
<dbReference type="GO" id="GO:0003677">
    <property type="term" value="F:DNA binding"/>
    <property type="evidence" value="ECO:0007669"/>
    <property type="project" value="UniProtKB-KW"/>
</dbReference>